<organism evidence="2 3">
    <name type="scientific">Melissococcus plutonius (strain ATCC 35311 / DSM 29964 / CIP 104052 / LMG 20360 / NCIMB 702443)</name>
    <dbReference type="NCBI Taxonomy" id="940190"/>
    <lineage>
        <taxon>Bacteria</taxon>
        <taxon>Bacillati</taxon>
        <taxon>Bacillota</taxon>
        <taxon>Bacilli</taxon>
        <taxon>Lactobacillales</taxon>
        <taxon>Enterococcaceae</taxon>
        <taxon>Melissococcus</taxon>
    </lineage>
</organism>
<evidence type="ECO:0000256" key="1">
    <source>
        <dbReference type="SAM" id="MobiDB-lite"/>
    </source>
</evidence>
<gene>
    <name evidence="2" type="ordered locus">MPTP_1431</name>
</gene>
<evidence type="ECO:0008006" key="4">
    <source>
        <dbReference type="Google" id="ProtNLM"/>
    </source>
</evidence>
<evidence type="ECO:0000313" key="2">
    <source>
        <dbReference type="EMBL" id="BAK21860.1"/>
    </source>
</evidence>
<proteinExistence type="predicted"/>
<dbReference type="RefSeq" id="WP_013774296.1">
    <property type="nucleotide sequence ID" value="NC_015516.1"/>
</dbReference>
<protein>
    <recommendedName>
        <fullName evidence="4">Replication terminator protein</fullName>
    </recommendedName>
</protein>
<reference evidence="2 3" key="1">
    <citation type="journal article" date="2011" name="J. Bacteriol.">
        <title>Complete genome sequence of Melissococcus plutonius ATCC 35311.</title>
        <authorList>
            <person name="Okumura K."/>
            <person name="Arai R."/>
            <person name="Okura M."/>
            <person name="Kirikae T."/>
            <person name="Takamatsu D."/>
            <person name="Osaki M."/>
            <person name="Miyoshi-Akiyama T."/>
        </authorList>
    </citation>
    <scope>NUCLEOTIDE SEQUENCE [LARGE SCALE GENOMIC DNA]</scope>
    <source>
        <strain evidence="3">ATCC 35311 / CIP 104052 / LMG 20360 / NCIMB 702443</strain>
    </source>
</reference>
<dbReference type="STRING" id="940190.MPTP_1431"/>
<sequence length="139" mass="15390">MSKEKAIELDLSKLAEGAIKEKLDGKLSKIFNNIHDPNTDAEAKRGLTIKLEFKPDENRQVVSLKSDITLKLVPVEGVVTTVLTGRDLNTGKVEARELKSEAPGQTYIDIEDGKLKTDTGTPIDEFEQSKQIIDLQKRG</sequence>
<name>F3YBI2_MELPT</name>
<accession>F3YBI2</accession>
<feature type="region of interest" description="Disordered" evidence="1">
    <location>
        <begin position="114"/>
        <end position="139"/>
    </location>
</feature>
<dbReference type="KEGG" id="mps:MPTP_1431"/>
<dbReference type="OrthoDB" id="1956472at2"/>
<dbReference type="AlphaFoldDB" id="F3YBI2"/>
<dbReference type="HOGENOM" id="CLU_147183_0_0_9"/>
<dbReference type="Proteomes" id="UP000008456">
    <property type="component" value="Chromosome"/>
</dbReference>
<dbReference type="EMBL" id="AP012200">
    <property type="protein sequence ID" value="BAK21860.1"/>
    <property type="molecule type" value="Genomic_DNA"/>
</dbReference>
<evidence type="ECO:0000313" key="3">
    <source>
        <dbReference type="Proteomes" id="UP000008456"/>
    </source>
</evidence>
<reference key="2">
    <citation type="submission" date="2011-04" db="EMBL/GenBank/DDBJ databases">
        <title>Whole genome sequence of Melissococcus plutonius ATCC 35311.</title>
        <authorList>
            <person name="Okumura K."/>
            <person name="Arai R."/>
            <person name="Osaki M."/>
            <person name="Okura M."/>
            <person name="Kirikae T."/>
            <person name="Takamatsu D."/>
            <person name="Akiyama T."/>
        </authorList>
    </citation>
    <scope>NUCLEOTIDE SEQUENCE</scope>
    <source>
        <strain>ATCC 35311</strain>
    </source>
</reference>
<keyword evidence="3" id="KW-1185">Reference proteome</keyword>